<dbReference type="InterPro" id="IPR036097">
    <property type="entry name" value="HisK_dim/P_sf"/>
</dbReference>
<comment type="catalytic activity">
    <reaction evidence="1">
        <text>ATP + protein L-histidine = ADP + protein N-phospho-L-histidine.</text>
        <dbReference type="EC" id="2.7.13.3"/>
    </reaction>
</comment>
<dbReference type="GO" id="GO:0005886">
    <property type="term" value="C:plasma membrane"/>
    <property type="evidence" value="ECO:0007669"/>
    <property type="project" value="UniProtKB-SubCell"/>
</dbReference>
<dbReference type="EC" id="2.7.13.3" evidence="3"/>
<keyword evidence="6 12" id="KW-0812">Transmembrane</keyword>
<evidence type="ECO:0000256" key="4">
    <source>
        <dbReference type="ARBA" id="ARBA00022553"/>
    </source>
</evidence>
<keyword evidence="5" id="KW-0808">Transferase</keyword>
<feature type="region of interest" description="Disordered" evidence="11">
    <location>
        <begin position="117"/>
        <end position="156"/>
    </location>
</feature>
<dbReference type="CDD" id="cd00082">
    <property type="entry name" value="HisKA"/>
    <property type="match status" value="1"/>
</dbReference>
<sequence>MTLQGRAPFYRFRYRKGPFLTLGLRARLMIIGVLGLTAGLAAGGLILFGALGYTLQRSIDTEALRTADTIVRLAEQDALPDPLPVAGGQSRVQVIDDQGRVLAASIDADRLVPMLPRDQLNQRDRGDDRGDDQGDDQGDQRDRGGQQRTFVPGQRLGLDGPVRVVAVPAGTPTEPLTVLVGKSMADVSHSMRVVQTMLLIAFPLLVAGIAVVAWRVLGATLRPVEQLRRGAAEITGGASSGRLPVPASRDEIHRLAVTLNDMLDRLADARARQRAFVADAAHELRSPLTNMRTELEVAQRLADRTDWPAVAGNLLTDTERLSRLVDDLLLLARLDETGPAGGPFPAAGGPFPAAGGAGPVGGSFPAGGSAGPVGGSLPAAGRTGPVGGSFPAGGSAGPVGASAGWGRGVAGPVELGALLTAVARRYPTPPVRVAPVPEPLWTLGDPDDLTRILANLIDNAVRHAHREVVLAAVPADSVDANTGRAATVGSGAYHLVTVTDDGPGIPEADRERVFDRFTRRDDARARDAGGAGLGLAIVRELVRRSGGTIELTTAGPTRAPAPDAAGPDAAGPDAPGPDAAGPGVDGPGADGPGGVGPGLQVRLFVPVLPDPDLDG</sequence>
<evidence type="ECO:0000256" key="10">
    <source>
        <dbReference type="ARBA" id="ARBA00023136"/>
    </source>
</evidence>
<dbReference type="Gene3D" id="3.30.565.10">
    <property type="entry name" value="Histidine kinase-like ATPase, C-terminal domain"/>
    <property type="match status" value="1"/>
</dbReference>
<feature type="transmembrane region" description="Helical" evidence="12">
    <location>
        <begin position="198"/>
        <end position="217"/>
    </location>
</feature>
<comment type="subcellular location">
    <subcellularLocation>
        <location evidence="2">Cell membrane</location>
    </subcellularLocation>
</comment>
<feature type="compositionally biased region" description="Low complexity" evidence="11">
    <location>
        <begin position="560"/>
        <end position="582"/>
    </location>
</feature>
<dbReference type="InterPro" id="IPR004358">
    <property type="entry name" value="Sig_transdc_His_kin-like_C"/>
</dbReference>
<proteinExistence type="predicted"/>
<evidence type="ECO:0000256" key="7">
    <source>
        <dbReference type="ARBA" id="ARBA00022777"/>
    </source>
</evidence>
<reference evidence="15 16" key="1">
    <citation type="submission" date="2016-06" db="EMBL/GenBank/DDBJ databases">
        <authorList>
            <person name="Kjaerup R.B."/>
            <person name="Dalgaard T.S."/>
            <person name="Juul-Madsen H.R."/>
        </authorList>
    </citation>
    <scope>NUCLEOTIDE SEQUENCE [LARGE SCALE GENOMIC DNA]</scope>
    <source>
        <strain evidence="15 16">DSM 45577</strain>
    </source>
</reference>
<evidence type="ECO:0000256" key="11">
    <source>
        <dbReference type="SAM" id="MobiDB-lite"/>
    </source>
</evidence>
<dbReference type="Pfam" id="PF00672">
    <property type="entry name" value="HAMP"/>
    <property type="match status" value="1"/>
</dbReference>
<dbReference type="Pfam" id="PF02518">
    <property type="entry name" value="HATPase_c"/>
    <property type="match status" value="1"/>
</dbReference>
<keyword evidence="8 12" id="KW-1133">Transmembrane helix</keyword>
<keyword evidence="16" id="KW-1185">Reference proteome</keyword>
<dbReference type="FunFam" id="1.10.287.130:FF:000001">
    <property type="entry name" value="Two-component sensor histidine kinase"/>
    <property type="match status" value="1"/>
</dbReference>
<dbReference type="EMBL" id="FMIA01000002">
    <property type="protein sequence ID" value="SCL52473.1"/>
    <property type="molecule type" value="Genomic_DNA"/>
</dbReference>
<keyword evidence="7 15" id="KW-0418">Kinase</keyword>
<dbReference type="PROSITE" id="PS50885">
    <property type="entry name" value="HAMP"/>
    <property type="match status" value="1"/>
</dbReference>
<feature type="compositionally biased region" description="Basic and acidic residues" evidence="11">
    <location>
        <begin position="120"/>
        <end position="145"/>
    </location>
</feature>
<evidence type="ECO:0000256" key="3">
    <source>
        <dbReference type="ARBA" id="ARBA00012438"/>
    </source>
</evidence>
<dbReference type="SUPFAM" id="SSF158472">
    <property type="entry name" value="HAMP domain-like"/>
    <property type="match status" value="1"/>
</dbReference>
<evidence type="ECO:0000256" key="12">
    <source>
        <dbReference type="SAM" id="Phobius"/>
    </source>
</evidence>
<feature type="domain" description="Histidine kinase" evidence="13">
    <location>
        <begin position="279"/>
        <end position="553"/>
    </location>
</feature>
<dbReference type="Gene3D" id="1.10.287.130">
    <property type="match status" value="1"/>
</dbReference>
<dbReference type="CDD" id="cd00075">
    <property type="entry name" value="HATPase"/>
    <property type="match status" value="1"/>
</dbReference>
<feature type="transmembrane region" description="Helical" evidence="12">
    <location>
        <begin position="28"/>
        <end position="55"/>
    </location>
</feature>
<name>A0A1C6UEZ8_9ACTN</name>
<gene>
    <name evidence="15" type="ORF">GA0070617_2085</name>
</gene>
<dbReference type="AlphaFoldDB" id="A0A1C6UEZ8"/>
<dbReference type="InterPro" id="IPR050428">
    <property type="entry name" value="TCS_sensor_his_kinase"/>
</dbReference>
<dbReference type="InterPro" id="IPR036890">
    <property type="entry name" value="HATPase_C_sf"/>
</dbReference>
<dbReference type="PROSITE" id="PS50109">
    <property type="entry name" value="HIS_KIN"/>
    <property type="match status" value="1"/>
</dbReference>
<evidence type="ECO:0000259" key="13">
    <source>
        <dbReference type="PROSITE" id="PS50109"/>
    </source>
</evidence>
<dbReference type="InterPro" id="IPR003594">
    <property type="entry name" value="HATPase_dom"/>
</dbReference>
<dbReference type="Proteomes" id="UP000198937">
    <property type="component" value="Unassembled WGS sequence"/>
</dbReference>
<dbReference type="CDD" id="cd06225">
    <property type="entry name" value="HAMP"/>
    <property type="match status" value="1"/>
</dbReference>
<dbReference type="InterPro" id="IPR003661">
    <property type="entry name" value="HisK_dim/P_dom"/>
</dbReference>
<dbReference type="STRING" id="683228.GA0070617_2085"/>
<keyword evidence="4" id="KW-0597">Phosphoprotein</keyword>
<evidence type="ECO:0000256" key="2">
    <source>
        <dbReference type="ARBA" id="ARBA00004236"/>
    </source>
</evidence>
<feature type="region of interest" description="Disordered" evidence="11">
    <location>
        <begin position="548"/>
        <end position="600"/>
    </location>
</feature>
<evidence type="ECO:0000256" key="1">
    <source>
        <dbReference type="ARBA" id="ARBA00000085"/>
    </source>
</evidence>
<protein>
    <recommendedName>
        <fullName evidence="3">histidine kinase</fullName>
        <ecNumber evidence="3">2.7.13.3</ecNumber>
    </recommendedName>
</protein>
<evidence type="ECO:0000313" key="15">
    <source>
        <dbReference type="EMBL" id="SCL52473.1"/>
    </source>
</evidence>
<organism evidence="15 16">
    <name type="scientific">Micromonospora yangpuensis</name>
    <dbReference type="NCBI Taxonomy" id="683228"/>
    <lineage>
        <taxon>Bacteria</taxon>
        <taxon>Bacillati</taxon>
        <taxon>Actinomycetota</taxon>
        <taxon>Actinomycetes</taxon>
        <taxon>Micromonosporales</taxon>
        <taxon>Micromonosporaceae</taxon>
        <taxon>Micromonospora</taxon>
    </lineage>
</organism>
<feature type="domain" description="HAMP" evidence="14">
    <location>
        <begin position="218"/>
        <end position="271"/>
    </location>
</feature>
<evidence type="ECO:0000256" key="9">
    <source>
        <dbReference type="ARBA" id="ARBA00023012"/>
    </source>
</evidence>
<evidence type="ECO:0000256" key="8">
    <source>
        <dbReference type="ARBA" id="ARBA00022989"/>
    </source>
</evidence>
<dbReference type="SMART" id="SM00387">
    <property type="entry name" value="HATPase_c"/>
    <property type="match status" value="1"/>
</dbReference>
<dbReference type="PANTHER" id="PTHR45436">
    <property type="entry name" value="SENSOR HISTIDINE KINASE YKOH"/>
    <property type="match status" value="1"/>
</dbReference>
<dbReference type="SUPFAM" id="SSF47384">
    <property type="entry name" value="Homodimeric domain of signal transducing histidine kinase"/>
    <property type="match status" value="1"/>
</dbReference>
<dbReference type="SUPFAM" id="SSF55874">
    <property type="entry name" value="ATPase domain of HSP90 chaperone/DNA topoisomerase II/histidine kinase"/>
    <property type="match status" value="1"/>
</dbReference>
<feature type="compositionally biased region" description="Gly residues" evidence="11">
    <location>
        <begin position="583"/>
        <end position="597"/>
    </location>
</feature>
<dbReference type="InterPro" id="IPR003660">
    <property type="entry name" value="HAMP_dom"/>
</dbReference>
<dbReference type="SMART" id="SM00388">
    <property type="entry name" value="HisKA"/>
    <property type="match status" value="1"/>
</dbReference>
<dbReference type="GO" id="GO:0000155">
    <property type="term" value="F:phosphorelay sensor kinase activity"/>
    <property type="evidence" value="ECO:0007669"/>
    <property type="project" value="InterPro"/>
</dbReference>
<keyword evidence="9" id="KW-0902">Two-component regulatory system</keyword>
<keyword evidence="10 12" id="KW-0472">Membrane</keyword>
<dbReference type="SMART" id="SM00304">
    <property type="entry name" value="HAMP"/>
    <property type="match status" value="1"/>
</dbReference>
<dbReference type="Pfam" id="PF00512">
    <property type="entry name" value="HisKA"/>
    <property type="match status" value="1"/>
</dbReference>
<evidence type="ECO:0000259" key="14">
    <source>
        <dbReference type="PROSITE" id="PS50885"/>
    </source>
</evidence>
<accession>A0A1C6UEZ8</accession>
<evidence type="ECO:0000256" key="6">
    <source>
        <dbReference type="ARBA" id="ARBA00022692"/>
    </source>
</evidence>
<dbReference type="Gene3D" id="6.10.340.10">
    <property type="match status" value="1"/>
</dbReference>
<dbReference type="InterPro" id="IPR005467">
    <property type="entry name" value="His_kinase_dom"/>
</dbReference>
<dbReference type="PANTHER" id="PTHR45436:SF5">
    <property type="entry name" value="SENSOR HISTIDINE KINASE TRCS"/>
    <property type="match status" value="1"/>
</dbReference>
<dbReference type="PRINTS" id="PR00344">
    <property type="entry name" value="BCTRLSENSOR"/>
</dbReference>
<evidence type="ECO:0000313" key="16">
    <source>
        <dbReference type="Proteomes" id="UP000198937"/>
    </source>
</evidence>
<evidence type="ECO:0000256" key="5">
    <source>
        <dbReference type="ARBA" id="ARBA00022679"/>
    </source>
</evidence>